<dbReference type="Gene3D" id="3.40.630.30">
    <property type="match status" value="1"/>
</dbReference>
<dbReference type="EMBL" id="JAAMPU010000098">
    <property type="protein sequence ID" value="NMH27064.1"/>
    <property type="molecule type" value="Genomic_DNA"/>
</dbReference>
<organism evidence="2 3">
    <name type="scientific">Flavobacterium silvaticum</name>
    <dbReference type="NCBI Taxonomy" id="1852020"/>
    <lineage>
        <taxon>Bacteria</taxon>
        <taxon>Pseudomonadati</taxon>
        <taxon>Bacteroidota</taxon>
        <taxon>Flavobacteriia</taxon>
        <taxon>Flavobacteriales</taxon>
        <taxon>Flavobacteriaceae</taxon>
        <taxon>Flavobacterium</taxon>
    </lineage>
</organism>
<dbReference type="AlphaFoldDB" id="A0A972FPJ9"/>
<sequence length="166" mass="18814">MQIRQAAKSDIDSIMMVLDEARNIMRQNGNLMQWNNGYPSREVILEDIELKQAFVCIADSEIAGYSCFIYGDDPDPYYKVIENGSWLNNKPYGVIHRLATNGNVKGIAQSAFDFAFSVTDNIRVDTHHENIPMQNFLKKSGFSYCGIIYVADGTPRDAFQKDISKE</sequence>
<dbReference type="SUPFAM" id="SSF55729">
    <property type="entry name" value="Acyl-CoA N-acyltransferases (Nat)"/>
    <property type="match status" value="1"/>
</dbReference>
<evidence type="ECO:0000313" key="3">
    <source>
        <dbReference type="Proteomes" id="UP000712080"/>
    </source>
</evidence>
<dbReference type="GO" id="GO:0016747">
    <property type="term" value="F:acyltransferase activity, transferring groups other than amino-acyl groups"/>
    <property type="evidence" value="ECO:0007669"/>
    <property type="project" value="InterPro"/>
</dbReference>
<accession>A0A972FPJ9</accession>
<name>A0A972FPJ9_9FLAO</name>
<dbReference type="InterPro" id="IPR000182">
    <property type="entry name" value="GNAT_dom"/>
</dbReference>
<protein>
    <submittedName>
        <fullName evidence="2">GNAT family N-acetyltransferase</fullName>
    </submittedName>
</protein>
<evidence type="ECO:0000259" key="1">
    <source>
        <dbReference type="PROSITE" id="PS51186"/>
    </source>
</evidence>
<comment type="caution">
    <text evidence="2">The sequence shown here is derived from an EMBL/GenBank/DDBJ whole genome shotgun (WGS) entry which is preliminary data.</text>
</comment>
<dbReference type="Proteomes" id="UP000712080">
    <property type="component" value="Unassembled WGS sequence"/>
</dbReference>
<dbReference type="InterPro" id="IPR016181">
    <property type="entry name" value="Acyl_CoA_acyltransferase"/>
</dbReference>
<proteinExistence type="predicted"/>
<evidence type="ECO:0000313" key="2">
    <source>
        <dbReference type="EMBL" id="NMH27064.1"/>
    </source>
</evidence>
<dbReference type="RefSeq" id="WP_169526068.1">
    <property type="nucleotide sequence ID" value="NZ_JAAMPU010000098.1"/>
</dbReference>
<reference evidence="2" key="1">
    <citation type="submission" date="2020-02" db="EMBL/GenBank/DDBJ databases">
        <title>Flavobacterium sp. genome.</title>
        <authorList>
            <person name="Jung H.S."/>
            <person name="Baek J.H."/>
            <person name="Jeon C.O."/>
        </authorList>
    </citation>
    <scope>NUCLEOTIDE SEQUENCE</scope>
    <source>
        <strain evidence="2">SE-s28</strain>
    </source>
</reference>
<keyword evidence="3" id="KW-1185">Reference proteome</keyword>
<dbReference type="PROSITE" id="PS51186">
    <property type="entry name" value="GNAT"/>
    <property type="match status" value="1"/>
</dbReference>
<gene>
    <name evidence="2" type="ORF">G6047_03385</name>
</gene>
<feature type="domain" description="N-acetyltransferase" evidence="1">
    <location>
        <begin position="1"/>
        <end position="166"/>
    </location>
</feature>